<dbReference type="Gene3D" id="1.25.40.10">
    <property type="entry name" value="Tetratricopeptide repeat domain"/>
    <property type="match status" value="1"/>
</dbReference>
<organism evidence="5 6">
    <name type="scientific">Candidatus Wallbacteria bacterium HGW-Wallbacteria-1</name>
    <dbReference type="NCBI Taxonomy" id="2013854"/>
    <lineage>
        <taxon>Bacteria</taxon>
        <taxon>Candidatus Walliibacteriota</taxon>
    </lineage>
</organism>
<keyword evidence="2" id="KW-0472">Membrane</keyword>
<keyword evidence="2" id="KW-1133">Transmembrane helix</keyword>
<evidence type="ECO:0000313" key="6">
    <source>
        <dbReference type="Proteomes" id="UP000233256"/>
    </source>
</evidence>
<feature type="transmembrane region" description="Helical" evidence="2">
    <location>
        <begin position="236"/>
        <end position="259"/>
    </location>
</feature>
<evidence type="ECO:0000313" key="5">
    <source>
        <dbReference type="EMBL" id="PKK89415.1"/>
    </source>
</evidence>
<dbReference type="GO" id="GO:0035269">
    <property type="term" value="P:protein O-linked glycosylation via mannose"/>
    <property type="evidence" value="ECO:0007669"/>
    <property type="project" value="TreeGrafter"/>
</dbReference>
<dbReference type="InterPro" id="IPR011990">
    <property type="entry name" value="TPR-like_helical_dom_sf"/>
</dbReference>
<reference evidence="5 6" key="1">
    <citation type="journal article" date="2017" name="ISME J.">
        <title>Potential for microbial H2 and metal transformations associated with novel bacteria and archaea in deep terrestrial subsurface sediments.</title>
        <authorList>
            <person name="Hernsdorf A.W."/>
            <person name="Amano Y."/>
            <person name="Miyakawa K."/>
            <person name="Ise K."/>
            <person name="Suzuki Y."/>
            <person name="Anantharaman K."/>
            <person name="Probst A."/>
            <person name="Burstein D."/>
            <person name="Thomas B.C."/>
            <person name="Banfield J.F."/>
        </authorList>
    </citation>
    <scope>NUCLEOTIDE SEQUENCE [LARGE SCALE GENOMIC DNA]</scope>
    <source>
        <strain evidence="5">HGW-Wallbacteria-1</strain>
    </source>
</reference>
<evidence type="ECO:0000256" key="2">
    <source>
        <dbReference type="SAM" id="Phobius"/>
    </source>
</evidence>
<feature type="chain" id="PRO_5014599395" description="Glycosyltransferase RgtA/B/C/D-like domain-containing protein" evidence="3">
    <location>
        <begin position="22"/>
        <end position="772"/>
    </location>
</feature>
<comment type="caution">
    <text evidence="5">The sequence shown here is derived from an EMBL/GenBank/DDBJ whole genome shotgun (WGS) entry which is preliminary data.</text>
</comment>
<keyword evidence="2" id="KW-0812">Transmembrane</keyword>
<feature type="repeat" description="TPR" evidence="1">
    <location>
        <begin position="578"/>
        <end position="611"/>
    </location>
</feature>
<feature type="transmembrane region" description="Helical" evidence="2">
    <location>
        <begin position="377"/>
        <end position="397"/>
    </location>
</feature>
<feature type="repeat" description="TPR" evidence="1">
    <location>
        <begin position="544"/>
        <end position="577"/>
    </location>
</feature>
<evidence type="ECO:0000259" key="4">
    <source>
        <dbReference type="Pfam" id="PF13231"/>
    </source>
</evidence>
<feature type="transmembrane region" description="Helical" evidence="2">
    <location>
        <begin position="167"/>
        <end position="183"/>
    </location>
</feature>
<dbReference type="SUPFAM" id="SSF48452">
    <property type="entry name" value="TPR-like"/>
    <property type="match status" value="1"/>
</dbReference>
<dbReference type="Pfam" id="PF14559">
    <property type="entry name" value="TPR_19"/>
    <property type="match status" value="2"/>
</dbReference>
<protein>
    <recommendedName>
        <fullName evidence="4">Glycosyltransferase RgtA/B/C/D-like domain-containing protein</fullName>
    </recommendedName>
</protein>
<dbReference type="PANTHER" id="PTHR44395:SF1">
    <property type="entry name" value="PROTEIN O-MANNOSYL-TRANSFERASE TMTC3"/>
    <property type="match status" value="1"/>
</dbReference>
<feature type="transmembrane region" description="Helical" evidence="2">
    <location>
        <begin position="190"/>
        <end position="216"/>
    </location>
</feature>
<feature type="transmembrane region" description="Helical" evidence="2">
    <location>
        <begin position="140"/>
        <end position="161"/>
    </location>
</feature>
<dbReference type="SMART" id="SM00028">
    <property type="entry name" value="TPR"/>
    <property type="match status" value="5"/>
</dbReference>
<keyword evidence="3" id="KW-0732">Signal</keyword>
<dbReference type="GO" id="GO:0000030">
    <property type="term" value="F:mannosyltransferase activity"/>
    <property type="evidence" value="ECO:0007669"/>
    <property type="project" value="TreeGrafter"/>
</dbReference>
<dbReference type="InterPro" id="IPR019734">
    <property type="entry name" value="TPR_rpt"/>
</dbReference>
<feature type="transmembrane region" description="Helical" evidence="2">
    <location>
        <begin position="403"/>
        <end position="422"/>
    </location>
</feature>
<dbReference type="PANTHER" id="PTHR44395">
    <property type="match status" value="1"/>
</dbReference>
<evidence type="ECO:0000256" key="3">
    <source>
        <dbReference type="SAM" id="SignalP"/>
    </source>
</evidence>
<sequence>MMLAFAVFFTAVLLRLFHFSAAVDSSYLSSLMVDSWHYHVWAASMASEKSDSAAAASSHVAVNTGFHEMYESGESFRGTPFSKGPLYPAILSLWYRFSEWMTGIPPDETTHKSFLVMQALLGALNCFLIFWLARLYTNRLFSFITGMWAAFYPVFILYDTLLMRESLALFFLILWSLAITMGYRNRRFAAIFFAGLMAGLAAITRESLILLVPFGAIWMMTVEWSTHPIRRSNFRILMVLAFLAGSMISILPVTFINILNSGEAVLISTNGGINFYAGNNIDADGTAAILPGIRWERLRRLEAMETRGSDTISSVQGGTYSFRRGGWWLRGVDFIFERPVQAMKLFLRKILYFAGSRELPNTIDFQRAREDSRILRLPVPGYSFVMAFSLLSCLLCFNGKAHHFMPLLLIPAVVFLTNVLFFTSSRQRLPAVPFMMILASIGFGLLLETWCSDFGMDNIQRDNDRGNGSSGNYFKDNRLRRVSYGILTVLIICFIVSSQRIWPHESSMSNRHIFDLATVMLRNGRLNAAERLFRKSCEAMPEDPDSRFGLAVTLHFSRRISEALEEYRRALKLAPDHTSALNNSGNILLASGETSIAANLFRKAIAYSPWDGNILFNLAVCHERMGDLASASRIYGKALNSGADRAAILNNMAGMNLAIARRSGKKTLIGEALEMARSALVLRPDEPGIHHTLGKILMYQGQFDESGVWLTRAYAELPNNPEICLDMSRWLVRTGRLARALPILEKIVSGWKGSIEARQAEQLIARLSGEKR</sequence>
<feature type="transmembrane region" description="Helical" evidence="2">
    <location>
        <begin position="114"/>
        <end position="133"/>
    </location>
</feature>
<feature type="transmembrane region" description="Helical" evidence="2">
    <location>
        <begin position="429"/>
        <end position="447"/>
    </location>
</feature>
<feature type="domain" description="Glycosyltransferase RgtA/B/C/D-like" evidence="4">
    <location>
        <begin position="112"/>
        <end position="244"/>
    </location>
</feature>
<name>A0A2N1PM60_9BACT</name>
<dbReference type="AlphaFoldDB" id="A0A2N1PM60"/>
<gene>
    <name evidence="5" type="ORF">CVV64_14515</name>
</gene>
<dbReference type="PROSITE" id="PS50005">
    <property type="entry name" value="TPR"/>
    <property type="match status" value="2"/>
</dbReference>
<dbReference type="Proteomes" id="UP000233256">
    <property type="component" value="Unassembled WGS sequence"/>
</dbReference>
<evidence type="ECO:0000256" key="1">
    <source>
        <dbReference type="PROSITE-ProRule" id="PRU00339"/>
    </source>
</evidence>
<dbReference type="InterPro" id="IPR038731">
    <property type="entry name" value="RgtA/B/C-like"/>
</dbReference>
<dbReference type="Pfam" id="PF13231">
    <property type="entry name" value="PMT_2"/>
    <property type="match status" value="1"/>
</dbReference>
<accession>A0A2N1PM60</accession>
<dbReference type="EMBL" id="PGXC01000018">
    <property type="protein sequence ID" value="PKK89415.1"/>
    <property type="molecule type" value="Genomic_DNA"/>
</dbReference>
<feature type="signal peptide" evidence="3">
    <location>
        <begin position="1"/>
        <end position="21"/>
    </location>
</feature>
<keyword evidence="1" id="KW-0802">TPR repeat</keyword>
<proteinExistence type="predicted"/>